<dbReference type="InParanoid" id="A0A146G4S1"/>
<keyword evidence="2" id="KW-0732">Signal</keyword>
<dbReference type="AlphaFoldDB" id="A0A146G4S1"/>
<feature type="signal peptide" evidence="2">
    <location>
        <begin position="1"/>
        <end position="31"/>
    </location>
</feature>
<reference evidence="4" key="1">
    <citation type="journal article" date="2017" name="Genome Announc.">
        <title>Draft Genome Sequence of Terrimicrobium sacchariphilum NM-5T, a Facultative Anaerobic Soil Bacterium of the Class Spartobacteria.</title>
        <authorList>
            <person name="Qiu Y.L."/>
            <person name="Tourlousse D.M."/>
            <person name="Matsuura N."/>
            <person name="Ohashi A."/>
            <person name="Sekiguchi Y."/>
        </authorList>
    </citation>
    <scope>NUCLEOTIDE SEQUENCE [LARGE SCALE GENOMIC DNA]</scope>
    <source>
        <strain evidence="4">NM-5</strain>
    </source>
</reference>
<gene>
    <name evidence="3" type="ORF">TSACC_2421</name>
</gene>
<proteinExistence type="predicted"/>
<accession>A0A146G4S1</accession>
<feature type="compositionally biased region" description="Low complexity" evidence="1">
    <location>
        <begin position="109"/>
        <end position="121"/>
    </location>
</feature>
<name>A0A146G4S1_TERSA</name>
<dbReference type="OrthoDB" id="9834553at2"/>
<evidence type="ECO:0000256" key="1">
    <source>
        <dbReference type="SAM" id="MobiDB-lite"/>
    </source>
</evidence>
<organism evidence="3 4">
    <name type="scientific">Terrimicrobium sacchariphilum</name>
    <dbReference type="NCBI Taxonomy" id="690879"/>
    <lineage>
        <taxon>Bacteria</taxon>
        <taxon>Pseudomonadati</taxon>
        <taxon>Verrucomicrobiota</taxon>
        <taxon>Terrimicrobiia</taxon>
        <taxon>Terrimicrobiales</taxon>
        <taxon>Terrimicrobiaceae</taxon>
        <taxon>Terrimicrobium</taxon>
    </lineage>
</organism>
<comment type="caution">
    <text evidence="3">The sequence shown here is derived from an EMBL/GenBank/DDBJ whole genome shotgun (WGS) entry which is preliminary data.</text>
</comment>
<feature type="chain" id="PRO_5007524517" description="SH3 domain-containing protein" evidence="2">
    <location>
        <begin position="32"/>
        <end position="180"/>
    </location>
</feature>
<sequence length="180" mass="19550">MFPEGGLFSYVRQTSVRLALFAVAVILSGCAATQTFTPQTAPDYVMIRDYTPFYRLGPMQGRPDASLPSGTRVKLLRQEMGFSLVQLSDSRTGYVANENMVPAPPLPPSATDSDSSDSSSKPGKKRRNVPDSPRYTGEQLNDIPMPEPHTPAPDLNIAPEDVAAPAPTPTPPAEKPKFRY</sequence>
<dbReference type="EMBL" id="BDCO01000002">
    <property type="protein sequence ID" value="GAT32024.1"/>
    <property type="molecule type" value="Genomic_DNA"/>
</dbReference>
<evidence type="ECO:0000313" key="4">
    <source>
        <dbReference type="Proteomes" id="UP000076023"/>
    </source>
</evidence>
<dbReference type="Proteomes" id="UP000076023">
    <property type="component" value="Unassembled WGS sequence"/>
</dbReference>
<dbReference type="RefSeq" id="WP_075077884.1">
    <property type="nucleotide sequence ID" value="NZ_BDCO01000002.1"/>
</dbReference>
<feature type="region of interest" description="Disordered" evidence="1">
    <location>
        <begin position="97"/>
        <end position="180"/>
    </location>
</feature>
<evidence type="ECO:0000313" key="3">
    <source>
        <dbReference type="EMBL" id="GAT32024.1"/>
    </source>
</evidence>
<evidence type="ECO:0008006" key="5">
    <source>
        <dbReference type="Google" id="ProtNLM"/>
    </source>
</evidence>
<evidence type="ECO:0000256" key="2">
    <source>
        <dbReference type="SAM" id="SignalP"/>
    </source>
</evidence>
<protein>
    <recommendedName>
        <fullName evidence="5">SH3 domain-containing protein</fullName>
    </recommendedName>
</protein>
<keyword evidence="4" id="KW-1185">Reference proteome</keyword>
<dbReference type="STRING" id="690879.TSACC_2421"/>